<dbReference type="EMBL" id="CABN01000048">
    <property type="protein sequence ID" value="CBH99758.1"/>
    <property type="molecule type" value="Genomic_DNA"/>
</dbReference>
<keyword evidence="1" id="KW-0472">Membrane</keyword>
<feature type="transmembrane region" description="Helical" evidence="1">
    <location>
        <begin position="42"/>
        <end position="60"/>
    </location>
</feature>
<dbReference type="AlphaFoldDB" id="E6PXU9"/>
<name>E6PXU9_9ZZZZ</name>
<comment type="caution">
    <text evidence="2">The sequence shown here is derived from an EMBL/GenBank/DDBJ whole genome shotgun (WGS) entry which is preliminary data.</text>
</comment>
<keyword evidence="1" id="KW-1133">Transmembrane helix</keyword>
<organism evidence="2">
    <name type="scientific">mine drainage metagenome</name>
    <dbReference type="NCBI Taxonomy" id="410659"/>
    <lineage>
        <taxon>unclassified sequences</taxon>
        <taxon>metagenomes</taxon>
        <taxon>ecological metagenomes</taxon>
    </lineage>
</organism>
<evidence type="ECO:0000256" key="1">
    <source>
        <dbReference type="SAM" id="Phobius"/>
    </source>
</evidence>
<proteinExistence type="predicted"/>
<feature type="transmembrane region" description="Helical" evidence="1">
    <location>
        <begin position="72"/>
        <end position="89"/>
    </location>
</feature>
<protein>
    <submittedName>
        <fullName evidence="2">Uncharacterized protein</fullName>
    </submittedName>
</protein>
<reference evidence="2" key="1">
    <citation type="submission" date="2009-10" db="EMBL/GenBank/DDBJ databases">
        <title>Diversity of trophic interactions inside an arsenic-rich microbial ecosystem.</title>
        <authorList>
            <person name="Bertin P.N."/>
            <person name="Heinrich-Salmeron A."/>
            <person name="Pelletier E."/>
            <person name="Goulhen-Chollet F."/>
            <person name="Arsene-Ploetze F."/>
            <person name="Gallien S."/>
            <person name="Calteau A."/>
            <person name="Vallenet D."/>
            <person name="Casiot C."/>
            <person name="Chane-Woon-Ming B."/>
            <person name="Giloteaux L."/>
            <person name="Barakat M."/>
            <person name="Bonnefoy V."/>
            <person name="Bruneel O."/>
            <person name="Chandler M."/>
            <person name="Cleiss J."/>
            <person name="Duran R."/>
            <person name="Elbaz-Poulichet F."/>
            <person name="Fonknechten N."/>
            <person name="Lauga B."/>
            <person name="Mornico D."/>
            <person name="Ortet P."/>
            <person name="Schaeffer C."/>
            <person name="Siguier P."/>
            <person name="Alexander Thil Smith A."/>
            <person name="Van Dorsselaer A."/>
            <person name="Weissenbach J."/>
            <person name="Medigue C."/>
            <person name="Le Paslier D."/>
        </authorList>
    </citation>
    <scope>NUCLEOTIDE SEQUENCE</scope>
</reference>
<evidence type="ECO:0000313" key="2">
    <source>
        <dbReference type="EMBL" id="CBH99758.1"/>
    </source>
</evidence>
<sequence>MTPIKMKPRTSECRRPTRRRSFISGAGGCSDDCGRPVRGLGLLTWTIIIAFIAGFAHQPALHDITRPEWRRLVVDAFAFILLAFIVLPVPGAQGHGMLNCLYMGGR</sequence>
<accession>E6PXU9</accession>
<gene>
    <name evidence="2" type="ORF">CARN3_0706</name>
</gene>
<keyword evidence="1" id="KW-0812">Transmembrane</keyword>